<reference evidence="2 3" key="1">
    <citation type="journal article" date="2023" name="BMC Biotechnol.">
        <title>Vitis rotundifolia cv Carlos genome sequencing.</title>
        <authorList>
            <person name="Huff M."/>
            <person name="Hulse-Kemp A."/>
            <person name="Scheffler B."/>
            <person name="Youngblood R."/>
            <person name="Simpson S."/>
            <person name="Babiker E."/>
            <person name="Staton M."/>
        </authorList>
    </citation>
    <scope>NUCLEOTIDE SEQUENCE [LARGE SCALE GENOMIC DNA]</scope>
    <source>
        <tissue evidence="2">Leaf</tissue>
    </source>
</reference>
<dbReference type="AlphaFoldDB" id="A0AA38ZB18"/>
<keyword evidence="3" id="KW-1185">Reference proteome</keyword>
<feature type="compositionally biased region" description="Polar residues" evidence="1">
    <location>
        <begin position="22"/>
        <end position="38"/>
    </location>
</feature>
<evidence type="ECO:0000256" key="1">
    <source>
        <dbReference type="SAM" id="MobiDB-lite"/>
    </source>
</evidence>
<comment type="caution">
    <text evidence="2">The sequence shown here is derived from an EMBL/GenBank/DDBJ whole genome shotgun (WGS) entry which is preliminary data.</text>
</comment>
<evidence type="ECO:0000313" key="2">
    <source>
        <dbReference type="EMBL" id="KAJ9685258.1"/>
    </source>
</evidence>
<accession>A0AA38ZB18</accession>
<organism evidence="2 3">
    <name type="scientific">Vitis rotundifolia</name>
    <name type="common">Muscadine grape</name>
    <dbReference type="NCBI Taxonomy" id="103349"/>
    <lineage>
        <taxon>Eukaryota</taxon>
        <taxon>Viridiplantae</taxon>
        <taxon>Streptophyta</taxon>
        <taxon>Embryophyta</taxon>
        <taxon>Tracheophyta</taxon>
        <taxon>Spermatophyta</taxon>
        <taxon>Magnoliopsida</taxon>
        <taxon>eudicotyledons</taxon>
        <taxon>Gunneridae</taxon>
        <taxon>Pentapetalae</taxon>
        <taxon>rosids</taxon>
        <taxon>Vitales</taxon>
        <taxon>Vitaceae</taxon>
        <taxon>Viteae</taxon>
        <taxon>Vitis</taxon>
    </lineage>
</organism>
<evidence type="ECO:0000313" key="3">
    <source>
        <dbReference type="Proteomes" id="UP001168098"/>
    </source>
</evidence>
<dbReference type="EMBL" id="JARBHA010000013">
    <property type="protein sequence ID" value="KAJ9685258.1"/>
    <property type="molecule type" value="Genomic_DNA"/>
</dbReference>
<protein>
    <submittedName>
        <fullName evidence="2">Uncharacterized protein</fullName>
    </submittedName>
</protein>
<proteinExistence type="predicted"/>
<feature type="region of interest" description="Disordered" evidence="1">
    <location>
        <begin position="1"/>
        <end position="39"/>
    </location>
</feature>
<dbReference type="Proteomes" id="UP001168098">
    <property type="component" value="Unassembled WGS sequence"/>
</dbReference>
<gene>
    <name evidence="2" type="ORF">PVL29_017332</name>
</gene>
<feature type="region of interest" description="Disordered" evidence="1">
    <location>
        <begin position="247"/>
        <end position="271"/>
    </location>
</feature>
<name>A0AA38ZB18_VITRO</name>
<sequence length="307" mass="35068">MAPKRAPAEASSNASKGKRPKTSGNKQKTSEVVKSSTNKGKRAVVDENVEVCKKATFDRATFTTPELAQRFNLHFANRTVILGRNIDFSKINYFQFDRLFTRMGWLPIVSVKEFLYPRWPRVEGFKPAEAVHRLCGYQKSSRPTSHSLTVLSCILQHMISYIFIPKGGHRDDVSFLEAFLVDSILTKRKINTGYIIFRQMKTCSLSEDLIVKYFNVNLQNEIDGKKLKSFDTYDWASLYRMHFSSVPPSKVDVSSNDGSSQEEEYKNQDVERRGYENANVIAIPSNDETRLRHRITSMPRLAPLVPA</sequence>